<evidence type="ECO:0000256" key="2">
    <source>
        <dbReference type="ARBA" id="ARBA00022723"/>
    </source>
</evidence>
<evidence type="ECO:0000256" key="1">
    <source>
        <dbReference type="ARBA" id="ARBA00001947"/>
    </source>
</evidence>
<dbReference type="InterPro" id="IPR047109">
    <property type="entry name" value="CAD-like"/>
</dbReference>
<keyword evidence="3 5" id="KW-0862">Zinc</keyword>
<evidence type="ECO:0000313" key="7">
    <source>
        <dbReference type="EMBL" id="MBW8687919.1"/>
    </source>
</evidence>
<reference evidence="7 8" key="1">
    <citation type="submission" date="2021-08" db="EMBL/GenBank/DDBJ databases">
        <title>The genome sequence of Chitinophaga sp. B61.</title>
        <authorList>
            <person name="Zhang X."/>
        </authorList>
    </citation>
    <scope>NUCLEOTIDE SEQUENCE [LARGE SCALE GENOMIC DNA]</scope>
    <source>
        <strain evidence="7 8">B61</strain>
    </source>
</reference>
<dbReference type="RefSeq" id="WP_220253234.1">
    <property type="nucleotide sequence ID" value="NZ_JAICCF010000005.1"/>
</dbReference>
<comment type="caution">
    <text evidence="7">The sequence shown here is derived from an EMBL/GenBank/DDBJ whole genome shotgun (WGS) entry which is preliminary data.</text>
</comment>
<dbReference type="SMART" id="SM00829">
    <property type="entry name" value="PKS_ER"/>
    <property type="match status" value="1"/>
</dbReference>
<dbReference type="InterPro" id="IPR020843">
    <property type="entry name" value="ER"/>
</dbReference>
<proteinExistence type="inferred from homology"/>
<feature type="domain" description="Enoyl reductase (ER)" evidence="6">
    <location>
        <begin position="16"/>
        <end position="344"/>
    </location>
</feature>
<evidence type="ECO:0000256" key="4">
    <source>
        <dbReference type="ARBA" id="ARBA00023002"/>
    </source>
</evidence>
<dbReference type="EMBL" id="JAICCF010000005">
    <property type="protein sequence ID" value="MBW8687919.1"/>
    <property type="molecule type" value="Genomic_DNA"/>
</dbReference>
<evidence type="ECO:0000256" key="3">
    <source>
        <dbReference type="ARBA" id="ARBA00022833"/>
    </source>
</evidence>
<dbReference type="CDD" id="cd05283">
    <property type="entry name" value="CAD1"/>
    <property type="match status" value="1"/>
</dbReference>
<dbReference type="InterPro" id="IPR036291">
    <property type="entry name" value="NAD(P)-bd_dom_sf"/>
</dbReference>
<organism evidence="7 8">
    <name type="scientific">Chitinophaga rhizophila</name>
    <dbReference type="NCBI Taxonomy" id="2866212"/>
    <lineage>
        <taxon>Bacteria</taxon>
        <taxon>Pseudomonadati</taxon>
        <taxon>Bacteroidota</taxon>
        <taxon>Chitinophagia</taxon>
        <taxon>Chitinophagales</taxon>
        <taxon>Chitinophagaceae</taxon>
        <taxon>Chitinophaga</taxon>
    </lineage>
</organism>
<dbReference type="InterPro" id="IPR013149">
    <property type="entry name" value="ADH-like_C"/>
</dbReference>
<dbReference type="Proteomes" id="UP000812961">
    <property type="component" value="Unassembled WGS sequence"/>
</dbReference>
<protein>
    <submittedName>
        <fullName evidence="7">NAD(P)-dependent alcohol dehydrogenase</fullName>
    </submittedName>
</protein>
<dbReference type="Pfam" id="PF08240">
    <property type="entry name" value="ADH_N"/>
    <property type="match status" value="1"/>
</dbReference>
<dbReference type="InterPro" id="IPR002328">
    <property type="entry name" value="ADH_Zn_CS"/>
</dbReference>
<evidence type="ECO:0000256" key="5">
    <source>
        <dbReference type="RuleBase" id="RU361277"/>
    </source>
</evidence>
<name>A0ABS7GJN0_9BACT</name>
<comment type="cofactor">
    <cofactor evidence="1 5">
        <name>Zn(2+)</name>
        <dbReference type="ChEBI" id="CHEBI:29105"/>
    </cofactor>
</comment>
<dbReference type="SUPFAM" id="SSF51735">
    <property type="entry name" value="NAD(P)-binding Rossmann-fold domains"/>
    <property type="match status" value="1"/>
</dbReference>
<dbReference type="PROSITE" id="PS00059">
    <property type="entry name" value="ADH_ZINC"/>
    <property type="match status" value="1"/>
</dbReference>
<evidence type="ECO:0000259" key="6">
    <source>
        <dbReference type="SMART" id="SM00829"/>
    </source>
</evidence>
<keyword evidence="2 5" id="KW-0479">Metal-binding</keyword>
<sequence>MNTTAVKAYGTEAAEAQLDQLDINRREVTPHDVEIDILYCGVCHSDLHTARNEWHFTVYPCVPGHEIVGKVVKVGDHVSKFKVGDVVGVGCMVDSCRECEYCKEDQEQYCEKGNIQTYNSPDKFLGTQTFGGYSEKIVVDENFVLRIPDNLDPAATAPLLCAGITTYSPLRHWNVGPGKKVGIVGIGGLGHMGIKIAKAMGAHVVAFTTSESKFNEAKRLGADEVVLSKDEKQMEAYRGKLHFILDAVSAQHDINAYLSLLRVDGSLALVGAPEHPLPVAAFSVIMGRKSFAGSMIGGIAETQEMLDFCGEHNITADIEMIDIQEINTAYDRLVKGDVKYRFVIDMASLKA</sequence>
<evidence type="ECO:0000313" key="8">
    <source>
        <dbReference type="Proteomes" id="UP000812961"/>
    </source>
</evidence>
<keyword evidence="8" id="KW-1185">Reference proteome</keyword>
<accession>A0ABS7GJN0</accession>
<comment type="similarity">
    <text evidence="5">Belongs to the zinc-containing alcohol dehydrogenase family.</text>
</comment>
<dbReference type="Pfam" id="PF00107">
    <property type="entry name" value="ADH_zinc_N"/>
    <property type="match status" value="1"/>
</dbReference>
<dbReference type="InterPro" id="IPR013154">
    <property type="entry name" value="ADH-like_N"/>
</dbReference>
<dbReference type="SUPFAM" id="SSF50129">
    <property type="entry name" value="GroES-like"/>
    <property type="match status" value="1"/>
</dbReference>
<keyword evidence="4" id="KW-0560">Oxidoreductase</keyword>
<dbReference type="Gene3D" id="3.40.50.720">
    <property type="entry name" value="NAD(P)-binding Rossmann-like Domain"/>
    <property type="match status" value="1"/>
</dbReference>
<dbReference type="Gene3D" id="3.90.180.10">
    <property type="entry name" value="Medium-chain alcohol dehydrogenases, catalytic domain"/>
    <property type="match status" value="1"/>
</dbReference>
<dbReference type="PANTHER" id="PTHR42683">
    <property type="entry name" value="ALDEHYDE REDUCTASE"/>
    <property type="match status" value="1"/>
</dbReference>
<dbReference type="InterPro" id="IPR011032">
    <property type="entry name" value="GroES-like_sf"/>
</dbReference>
<gene>
    <name evidence="7" type="ORF">K1Y79_26510</name>
</gene>